<name>A0A1Y4IVC1_PARDI</name>
<sequence>MYMAYKIVCDNKIDKCIVASSDYITFLFFKILLPNLEIYMIHHAELDSLYCNKLKRLVFAIYKNRIRHFVFEEYIKIYLRKELKVKSKIIVMPHSLNKNEHVTVSKTFDLVGLSNSNDEDIICSLIQYEIDSHELKRRNMIVVLKSQKYHYNDGALIVLNGYLSDNEYNRYINGAKYIFIPFPKNFCYRESGTLMDALSNGKKVIASNVKLVNEYSKLYPNICFFFNTITDIMNVLMSSICDEHALKGEFDNFKKIHSKAYLIDIYKSALYNVD</sequence>
<proteinExistence type="predicted"/>
<protein>
    <recommendedName>
        <fullName evidence="3">Glycosyltransferase</fullName>
    </recommendedName>
</protein>
<accession>A0A1Y4IVC1</accession>
<dbReference type="AlphaFoldDB" id="A0A1Y4IVC1"/>
<reference evidence="2" key="1">
    <citation type="submission" date="2017-04" db="EMBL/GenBank/DDBJ databases">
        <title>Function of individual gut microbiota members based on whole genome sequencing of pure cultures obtained from chicken caecum.</title>
        <authorList>
            <person name="Medvecky M."/>
            <person name="Cejkova D."/>
            <person name="Polansky O."/>
            <person name="Karasova D."/>
            <person name="Kubasova T."/>
            <person name="Cizek A."/>
            <person name="Rychlik I."/>
        </authorList>
    </citation>
    <scope>NUCLEOTIDE SEQUENCE [LARGE SCALE GENOMIC DNA]</scope>
    <source>
        <strain evidence="2">An199</strain>
    </source>
</reference>
<dbReference type="Proteomes" id="UP000195950">
    <property type="component" value="Unassembled WGS sequence"/>
</dbReference>
<gene>
    <name evidence="1" type="ORF">B5F32_01535</name>
</gene>
<comment type="caution">
    <text evidence="1">The sequence shown here is derived from an EMBL/GenBank/DDBJ whole genome shotgun (WGS) entry which is preliminary data.</text>
</comment>
<evidence type="ECO:0000313" key="2">
    <source>
        <dbReference type="Proteomes" id="UP000195950"/>
    </source>
</evidence>
<evidence type="ECO:0000313" key="1">
    <source>
        <dbReference type="EMBL" id="OUP22900.1"/>
    </source>
</evidence>
<organism evidence="1 2">
    <name type="scientific">Parabacteroides distasonis</name>
    <dbReference type="NCBI Taxonomy" id="823"/>
    <lineage>
        <taxon>Bacteria</taxon>
        <taxon>Pseudomonadati</taxon>
        <taxon>Bacteroidota</taxon>
        <taxon>Bacteroidia</taxon>
        <taxon>Bacteroidales</taxon>
        <taxon>Tannerellaceae</taxon>
        <taxon>Parabacteroides</taxon>
    </lineage>
</organism>
<evidence type="ECO:0008006" key="3">
    <source>
        <dbReference type="Google" id="ProtNLM"/>
    </source>
</evidence>
<dbReference type="EMBL" id="NFJX01000001">
    <property type="protein sequence ID" value="OUP22900.1"/>
    <property type="molecule type" value="Genomic_DNA"/>
</dbReference>